<name>A0A9J6ZPM3_9BACT</name>
<keyword evidence="1" id="KW-0472">Membrane</keyword>
<organism evidence="2 3">
    <name type="scientific">Xiashengella succiniciproducens</name>
    <dbReference type="NCBI Taxonomy" id="2949635"/>
    <lineage>
        <taxon>Bacteria</taxon>
        <taxon>Pseudomonadati</taxon>
        <taxon>Bacteroidota</taxon>
        <taxon>Bacteroidia</taxon>
        <taxon>Marinilabiliales</taxon>
        <taxon>Marinilabiliaceae</taxon>
        <taxon>Xiashengella</taxon>
    </lineage>
</organism>
<accession>A0A9J6ZPM3</accession>
<dbReference type="KEGG" id="alkq:M9189_11550"/>
<dbReference type="Proteomes" id="UP001056426">
    <property type="component" value="Chromosome"/>
</dbReference>
<feature type="transmembrane region" description="Helical" evidence="1">
    <location>
        <begin position="62"/>
        <end position="80"/>
    </location>
</feature>
<evidence type="ECO:0000256" key="1">
    <source>
        <dbReference type="SAM" id="Phobius"/>
    </source>
</evidence>
<sequence>MKTDRLFSILYTAGMVLVLAGVIIHLSDISYAYLLVAIGLLPVIGIRIYNLSKSSSADHRKHMIHVMSSLALAAACVSIYYDTTHWVVFILIFVVLDLYISFRGLKG</sequence>
<protein>
    <submittedName>
        <fullName evidence="2">Uncharacterized protein</fullName>
    </submittedName>
</protein>
<feature type="transmembrane region" description="Helical" evidence="1">
    <location>
        <begin position="86"/>
        <end position="105"/>
    </location>
</feature>
<dbReference type="EMBL" id="CP098400">
    <property type="protein sequence ID" value="URW79486.1"/>
    <property type="molecule type" value="Genomic_DNA"/>
</dbReference>
<gene>
    <name evidence="2" type="ORF">M9189_11550</name>
</gene>
<feature type="transmembrane region" description="Helical" evidence="1">
    <location>
        <begin position="32"/>
        <end position="50"/>
    </location>
</feature>
<dbReference type="AlphaFoldDB" id="A0A9J6ZPM3"/>
<keyword evidence="3" id="KW-1185">Reference proteome</keyword>
<keyword evidence="1" id="KW-1133">Transmembrane helix</keyword>
<keyword evidence="1" id="KW-0812">Transmembrane</keyword>
<reference evidence="2" key="1">
    <citation type="submission" date="2022-05" db="EMBL/GenBank/DDBJ databases">
        <authorList>
            <person name="Sun X."/>
        </authorList>
    </citation>
    <scope>NUCLEOTIDE SEQUENCE</scope>
    <source>
        <strain evidence="2">Ai-910</strain>
    </source>
</reference>
<evidence type="ECO:0000313" key="3">
    <source>
        <dbReference type="Proteomes" id="UP001056426"/>
    </source>
</evidence>
<evidence type="ECO:0000313" key="2">
    <source>
        <dbReference type="EMBL" id="URW79486.1"/>
    </source>
</evidence>
<proteinExistence type="predicted"/>
<reference evidence="2" key="2">
    <citation type="submission" date="2022-06" db="EMBL/GenBank/DDBJ databases">
        <title>Xiashengella guii gen. nov. sp. nov., a bacterium isolated form anaerobic digestion tank.</title>
        <authorList>
            <person name="Huang H."/>
        </authorList>
    </citation>
    <scope>NUCLEOTIDE SEQUENCE</scope>
    <source>
        <strain evidence="2">Ai-910</strain>
    </source>
</reference>
<feature type="transmembrane region" description="Helical" evidence="1">
    <location>
        <begin position="7"/>
        <end position="26"/>
    </location>
</feature>
<dbReference type="RefSeq" id="WP_250723413.1">
    <property type="nucleotide sequence ID" value="NZ_CP098400.1"/>
</dbReference>